<keyword evidence="10" id="KW-1185">Reference proteome</keyword>
<gene>
    <name evidence="9" type="ORF">OCV65_04805</name>
</gene>
<dbReference type="EMBL" id="JAOQJV010000004">
    <property type="protein sequence ID" value="MCU6699555.1"/>
    <property type="molecule type" value="Genomic_DNA"/>
</dbReference>
<evidence type="ECO:0000256" key="7">
    <source>
        <dbReference type="ARBA" id="ARBA00022777"/>
    </source>
</evidence>
<evidence type="ECO:0000256" key="3">
    <source>
        <dbReference type="ARBA" id="ARBA00022490"/>
    </source>
</evidence>
<dbReference type="Gene3D" id="3.40.35.10">
    <property type="entry name" value="Phosphotransferase system, sorbose subfamily IIB component"/>
    <property type="match status" value="1"/>
</dbReference>
<name>A0ABT2S4P6_9FIRM</name>
<keyword evidence="5" id="KW-0808">Transferase</keyword>
<evidence type="ECO:0000313" key="9">
    <source>
        <dbReference type="EMBL" id="MCU6699555.1"/>
    </source>
</evidence>
<dbReference type="InterPro" id="IPR036667">
    <property type="entry name" value="PTS_IIB_sorbose-sp_sf"/>
</dbReference>
<dbReference type="InterPro" id="IPR004720">
    <property type="entry name" value="PTS_IIB_sorbose-sp"/>
</dbReference>
<keyword evidence="6" id="KW-0598">Phosphotransferase system</keyword>
<keyword evidence="3" id="KW-0963">Cytoplasm</keyword>
<feature type="domain" description="PTS EIIB type-4" evidence="8">
    <location>
        <begin position="1"/>
        <end position="163"/>
    </location>
</feature>
<protein>
    <submittedName>
        <fullName evidence="9">PTS sugar transporter subunit IIB</fullName>
    </submittedName>
</protein>
<dbReference type="SUPFAM" id="SSF52728">
    <property type="entry name" value="PTS IIb component"/>
    <property type="match status" value="1"/>
</dbReference>
<dbReference type="PROSITE" id="PS51101">
    <property type="entry name" value="PTS_EIIB_TYPE_4"/>
    <property type="match status" value="1"/>
</dbReference>
<dbReference type="Proteomes" id="UP001207605">
    <property type="component" value="Unassembled WGS sequence"/>
</dbReference>
<comment type="caution">
    <text evidence="9">The sequence shown here is derived from an EMBL/GenBank/DDBJ whole genome shotgun (WGS) entry which is preliminary data.</text>
</comment>
<evidence type="ECO:0000256" key="4">
    <source>
        <dbReference type="ARBA" id="ARBA00022597"/>
    </source>
</evidence>
<keyword evidence="4 9" id="KW-0762">Sugar transport</keyword>
<evidence type="ECO:0000259" key="8">
    <source>
        <dbReference type="PROSITE" id="PS51101"/>
    </source>
</evidence>
<evidence type="ECO:0000256" key="2">
    <source>
        <dbReference type="ARBA" id="ARBA00022448"/>
    </source>
</evidence>
<evidence type="ECO:0000313" key="10">
    <source>
        <dbReference type="Proteomes" id="UP001207605"/>
    </source>
</evidence>
<accession>A0ABT2S4P6</accession>
<keyword evidence="7" id="KW-0418">Kinase</keyword>
<evidence type="ECO:0000256" key="6">
    <source>
        <dbReference type="ARBA" id="ARBA00022683"/>
    </source>
</evidence>
<proteinExistence type="predicted"/>
<dbReference type="RefSeq" id="WP_262581123.1">
    <property type="nucleotide sequence ID" value="NZ_JAOQJV010000004.1"/>
</dbReference>
<organism evidence="9 10">
    <name type="scientific">Dorea ammoniilytica</name>
    <dbReference type="NCBI Taxonomy" id="2981788"/>
    <lineage>
        <taxon>Bacteria</taxon>
        <taxon>Bacillati</taxon>
        <taxon>Bacillota</taxon>
        <taxon>Clostridia</taxon>
        <taxon>Lachnospirales</taxon>
        <taxon>Lachnospiraceae</taxon>
        <taxon>Dorea</taxon>
    </lineage>
</organism>
<evidence type="ECO:0000256" key="1">
    <source>
        <dbReference type="ARBA" id="ARBA00004496"/>
    </source>
</evidence>
<comment type="subcellular location">
    <subcellularLocation>
        <location evidence="1">Cytoplasm</location>
    </subcellularLocation>
</comment>
<reference evidence="9 10" key="1">
    <citation type="journal article" date="2021" name="ISME Commun">
        <title>Automated analysis of genomic sequences facilitates high-throughput and comprehensive description of bacteria.</title>
        <authorList>
            <person name="Hitch T.C.A."/>
        </authorList>
    </citation>
    <scope>NUCLEOTIDE SEQUENCE [LARGE SCALE GENOMIC DNA]</scope>
    <source>
        <strain evidence="9 10">Sanger_02</strain>
    </source>
</reference>
<sequence>MAKISLVRLDSRLIHGQVITKWVKIAKANRIIIIDDELSKDDFMVMIYAAAAPKNVSVEIISVDKAAEEWEKDEFGTGTVMLLFKDVESCMRTAQKGVPISSLQIGGIPNEPGRVTILRAVSLNQADMDLLEEMHQKGTEIYIHIIPEEPRMDFDKIKRTFEG</sequence>
<evidence type="ECO:0000256" key="5">
    <source>
        <dbReference type="ARBA" id="ARBA00022679"/>
    </source>
</evidence>
<keyword evidence="2" id="KW-0813">Transport</keyword>
<dbReference type="Pfam" id="PF03830">
    <property type="entry name" value="PTSIIB_sorb"/>
    <property type="match status" value="1"/>
</dbReference>